<dbReference type="AlphaFoldDB" id="A0A2T1HYX7"/>
<dbReference type="Pfam" id="PF05378">
    <property type="entry name" value="Hydant_A_N"/>
    <property type="match status" value="1"/>
</dbReference>
<proteinExistence type="predicted"/>
<name>A0A2T1HYX7_9HYPH</name>
<dbReference type="PANTHER" id="PTHR11365">
    <property type="entry name" value="5-OXOPROLINASE RELATED"/>
    <property type="match status" value="1"/>
</dbReference>
<evidence type="ECO:0000313" key="4">
    <source>
        <dbReference type="Proteomes" id="UP000239772"/>
    </source>
</evidence>
<reference evidence="4" key="1">
    <citation type="submission" date="2018-03" db="EMBL/GenBank/DDBJ databases">
        <authorList>
            <person name="Sun L."/>
            <person name="Liu H."/>
            <person name="Chen W."/>
            <person name="Huang K."/>
            <person name="Liu W."/>
            <person name="Gao X."/>
        </authorList>
    </citation>
    <scope>NUCLEOTIDE SEQUENCE [LARGE SCALE GENOMIC DNA]</scope>
    <source>
        <strain evidence="4">SH9</strain>
    </source>
</reference>
<sequence>MSRLVVGIDTGGTYTDAVVVAAGARRVLAKAKALTTRGDLAIGVGEALDRVLAEAGEGRPGGLTGADIALVSLSTTLATNAIVEGHGSPVAAVLIGFDEAMAERTEIAKALPGTRILRVAGGHDHGGGEAAALDVAAIEAFLRETGPAVGAYAVASQWSVRNPAHERRAREMVERITGRPVTLSSELAHALDAPRRALTAALNARIISAITALIAAVRAAMARHGIAAPLMVVKGDGTLASAEAVALRPIETILSGPAASVIGAKFLSGLSDFVISDVGGTTTDVAVLENGWPRLDREGAQVGGRRTLVRAIAMRTFGLGGDSQVTIDAQRNRVALLPNKVVPLALLAHRHPEVILRLQAQLNDSQGAPYASQFLLRPFGRTAAADAPELSGRERDILAAVGGVPRPMGDVIHGPMQVKALARLVGMGLVAAAGFTPSDAAHVLGLQGQWSAEGARLGALVLERRLRMAGPLAPAEADAAARRFAQEVFDAMAAKSARVVIEALAGEAMDGEAAGLLEAVTSGKGRWRSLRVALGPTAPVVAVGGPAPVFYPEVGRRLGSEVVLLEHGDVANAIGAAVGVVKAQAIVDVSSSGVGAYRIHAEGDPIPVADPTEALARARAIAVEQARARALAMGGVAPDVDVHVDRVDLPDMEGDRGLVAATVIAECWGTPQAG</sequence>
<gene>
    <name evidence="3" type="ORF">SLNSH_00500</name>
</gene>
<feature type="domain" description="Hydantoinase A/oxoprolinase" evidence="1">
    <location>
        <begin position="196"/>
        <end position="336"/>
    </location>
</feature>
<dbReference type="InterPro" id="IPR002821">
    <property type="entry name" value="Hydantoinase_A"/>
</dbReference>
<dbReference type="InterPro" id="IPR008040">
    <property type="entry name" value="Hydant_A_N"/>
</dbReference>
<feature type="domain" description="Hydantoinase/oxoprolinase N-terminal" evidence="2">
    <location>
        <begin position="6"/>
        <end position="176"/>
    </location>
</feature>
<dbReference type="RefSeq" id="WP_106334687.1">
    <property type="nucleotide sequence ID" value="NZ_PVZS01000001.1"/>
</dbReference>
<keyword evidence="4" id="KW-1185">Reference proteome</keyword>
<dbReference type="EMBL" id="PVZS01000001">
    <property type="protein sequence ID" value="PSC06902.1"/>
    <property type="molecule type" value="Genomic_DNA"/>
</dbReference>
<protein>
    <submittedName>
        <fullName evidence="3">Hydantoinase</fullName>
    </submittedName>
</protein>
<dbReference type="GO" id="GO:0005829">
    <property type="term" value="C:cytosol"/>
    <property type="evidence" value="ECO:0007669"/>
    <property type="project" value="TreeGrafter"/>
</dbReference>
<dbReference type="GO" id="GO:0017168">
    <property type="term" value="F:5-oxoprolinase (ATP-hydrolyzing) activity"/>
    <property type="evidence" value="ECO:0007669"/>
    <property type="project" value="TreeGrafter"/>
</dbReference>
<dbReference type="OrthoDB" id="9814788at2"/>
<evidence type="ECO:0000259" key="2">
    <source>
        <dbReference type="Pfam" id="PF05378"/>
    </source>
</evidence>
<dbReference type="GO" id="GO:0006749">
    <property type="term" value="P:glutathione metabolic process"/>
    <property type="evidence" value="ECO:0007669"/>
    <property type="project" value="TreeGrafter"/>
</dbReference>
<organism evidence="3 4">
    <name type="scientific">Alsobacter soli</name>
    <dbReference type="NCBI Taxonomy" id="2109933"/>
    <lineage>
        <taxon>Bacteria</taxon>
        <taxon>Pseudomonadati</taxon>
        <taxon>Pseudomonadota</taxon>
        <taxon>Alphaproteobacteria</taxon>
        <taxon>Hyphomicrobiales</taxon>
        <taxon>Alsobacteraceae</taxon>
        <taxon>Alsobacter</taxon>
    </lineage>
</organism>
<evidence type="ECO:0000313" key="3">
    <source>
        <dbReference type="EMBL" id="PSC06902.1"/>
    </source>
</evidence>
<dbReference type="InterPro" id="IPR045079">
    <property type="entry name" value="Oxoprolinase-like"/>
</dbReference>
<dbReference type="Proteomes" id="UP000239772">
    <property type="component" value="Unassembled WGS sequence"/>
</dbReference>
<dbReference type="Pfam" id="PF01968">
    <property type="entry name" value="Hydantoinase_A"/>
    <property type="match status" value="1"/>
</dbReference>
<accession>A0A2T1HYX7</accession>
<evidence type="ECO:0000259" key="1">
    <source>
        <dbReference type="Pfam" id="PF01968"/>
    </source>
</evidence>
<dbReference type="InterPro" id="IPR043129">
    <property type="entry name" value="ATPase_NBD"/>
</dbReference>
<dbReference type="PANTHER" id="PTHR11365:SF2">
    <property type="entry name" value="5-OXOPROLINASE"/>
    <property type="match status" value="1"/>
</dbReference>
<comment type="caution">
    <text evidence="3">The sequence shown here is derived from an EMBL/GenBank/DDBJ whole genome shotgun (WGS) entry which is preliminary data.</text>
</comment>
<dbReference type="SUPFAM" id="SSF53067">
    <property type="entry name" value="Actin-like ATPase domain"/>
    <property type="match status" value="1"/>
</dbReference>